<dbReference type="PANTHER" id="PTHR42648">
    <property type="entry name" value="TRANSPOSASE, PUTATIVE-RELATED"/>
    <property type="match status" value="1"/>
</dbReference>
<dbReference type="Pfam" id="PF07727">
    <property type="entry name" value="RVT_2"/>
    <property type="match status" value="1"/>
</dbReference>
<dbReference type="Gene3D" id="3.30.420.10">
    <property type="entry name" value="Ribonuclease H-like superfamily/Ribonuclease H"/>
    <property type="match status" value="1"/>
</dbReference>
<keyword evidence="1" id="KW-0479">Metal-binding</keyword>
<dbReference type="InterPro" id="IPR001584">
    <property type="entry name" value="Integrase_cat-core"/>
</dbReference>
<feature type="region of interest" description="Disordered" evidence="3">
    <location>
        <begin position="20"/>
        <end position="43"/>
    </location>
</feature>
<proteinExistence type="predicted"/>
<name>A0AAE0L4G8_9CHLO</name>
<dbReference type="GO" id="GO:0009307">
    <property type="term" value="P:DNA restriction-modification system"/>
    <property type="evidence" value="ECO:0007669"/>
    <property type="project" value="InterPro"/>
</dbReference>
<dbReference type="Pfam" id="PF05869">
    <property type="entry name" value="Dam"/>
    <property type="match status" value="1"/>
</dbReference>
<feature type="compositionally biased region" description="Acidic residues" evidence="3">
    <location>
        <begin position="782"/>
        <end position="803"/>
    </location>
</feature>
<dbReference type="PANTHER" id="PTHR42648:SF18">
    <property type="entry name" value="RETROTRANSPOSON, UNCLASSIFIED-LIKE PROTEIN"/>
    <property type="match status" value="1"/>
</dbReference>
<reference evidence="5 6" key="1">
    <citation type="journal article" date="2015" name="Genome Biol. Evol.">
        <title>Comparative Genomics of a Bacterivorous Green Alga Reveals Evolutionary Causalities and Consequences of Phago-Mixotrophic Mode of Nutrition.</title>
        <authorList>
            <person name="Burns J.A."/>
            <person name="Paasch A."/>
            <person name="Narechania A."/>
            <person name="Kim E."/>
        </authorList>
    </citation>
    <scope>NUCLEOTIDE SEQUENCE [LARGE SCALE GENOMIC DNA]</scope>
    <source>
        <strain evidence="5 6">PLY_AMNH</strain>
    </source>
</reference>
<evidence type="ECO:0000313" key="5">
    <source>
        <dbReference type="EMBL" id="KAK3271743.1"/>
    </source>
</evidence>
<dbReference type="InterPro" id="IPR039537">
    <property type="entry name" value="Retrotran_Ty1/copia-like"/>
</dbReference>
<dbReference type="CDD" id="cd09272">
    <property type="entry name" value="RNase_HI_RT_Ty1"/>
    <property type="match status" value="1"/>
</dbReference>
<evidence type="ECO:0000259" key="4">
    <source>
        <dbReference type="PROSITE" id="PS50994"/>
    </source>
</evidence>
<dbReference type="GO" id="GO:0046872">
    <property type="term" value="F:metal ion binding"/>
    <property type="evidence" value="ECO:0007669"/>
    <property type="project" value="UniProtKB-KW"/>
</dbReference>
<dbReference type="InterPro" id="IPR057670">
    <property type="entry name" value="SH3_retrovirus"/>
</dbReference>
<dbReference type="InterPro" id="IPR043502">
    <property type="entry name" value="DNA/RNA_pol_sf"/>
</dbReference>
<evidence type="ECO:0000256" key="1">
    <source>
        <dbReference type="ARBA" id="ARBA00022723"/>
    </source>
</evidence>
<keyword evidence="2" id="KW-0378">Hydrolase</keyword>
<comment type="caution">
    <text evidence="5">The sequence shown here is derived from an EMBL/GenBank/DDBJ whole genome shotgun (WGS) entry which is preliminary data.</text>
</comment>
<dbReference type="PROSITE" id="PS50994">
    <property type="entry name" value="INTEGRASE"/>
    <property type="match status" value="1"/>
</dbReference>
<evidence type="ECO:0000256" key="2">
    <source>
        <dbReference type="ARBA" id="ARBA00022801"/>
    </source>
</evidence>
<dbReference type="GO" id="GO:0015074">
    <property type="term" value="P:DNA integration"/>
    <property type="evidence" value="ECO:0007669"/>
    <property type="project" value="InterPro"/>
</dbReference>
<dbReference type="Pfam" id="PF25597">
    <property type="entry name" value="SH3_retrovirus"/>
    <property type="match status" value="1"/>
</dbReference>
<evidence type="ECO:0000256" key="3">
    <source>
        <dbReference type="SAM" id="MobiDB-lite"/>
    </source>
</evidence>
<dbReference type="SUPFAM" id="SSF56672">
    <property type="entry name" value="DNA/RNA polymerases"/>
    <property type="match status" value="1"/>
</dbReference>
<dbReference type="SUPFAM" id="SSF53098">
    <property type="entry name" value="Ribonuclease H-like"/>
    <property type="match status" value="1"/>
</dbReference>
<feature type="region of interest" description="Disordered" evidence="3">
    <location>
        <begin position="729"/>
        <end position="815"/>
    </location>
</feature>
<gene>
    <name evidence="5" type="ORF">CYMTET_19929</name>
</gene>
<dbReference type="InterPro" id="IPR012337">
    <property type="entry name" value="RNaseH-like_sf"/>
</dbReference>
<dbReference type="InterPro" id="IPR013103">
    <property type="entry name" value="RVT_2"/>
</dbReference>
<sequence length="2267" mass="250381">MKGLSAQLYDMRGLHHSAPRATVPVDKHLNSSPAGGRRPLPGLSDMTKGLSADSYFSGKETDQEGIWDEWLAKIKPSMRHPSLALLLSESTPLHMVRGDDLYLEEANQLFYDFLCRVTTGTANAVVRSYEQHSDGHGAWLELSKLRRNTSVVYFITQVDKLLSLPNQLSRLAPPLPTFLESKETLRRVREYSANARVTPSGKPLCMETVETIFSAMAIVRLHPDYMLLKAKFMSETLPTASVLSDQVTSHYDTILAPRAAVAQTAHALDTQSEAAGAIADDRRKQEEAKRKLLAVKVPCPVCHRRGRSAKDCFIKNVEKREAFFKKASPTTKAAILKRVADYEKNGSLPKPGEHLGAAAGQSELHPGLEEAGEVLFAIREAGPSDLHPGLSETGEDIYASYYSSGLLESGRASISGSLTPCPASGQLSTYQDSGLVESSLLDGAQSALSSGSGEAGNLNISGSLPSSSAPCEPWICGRGSVPVESQSSVFPVFNYYSVLADVGEPELVISHTTGGYTGDNEGTVSAPRVELSSVGCPPRRTRKKHHCYVPNKHSPVLSRRHRTKVVPIYDSWVYIDVLTAFFPDKARLERTQAQWDYGRDQHLGDTFQISPRQLWFKPGLQRWHSVMMVGSVEIFLRAHHILDRGTTLPRGVEHTVSAGMILYQLSVIRQATDDMDILLKLESVMVRTSLVDLHSWASELGGATRTLIQVVEDFGSMLSLGEGWGTNAWPEYSDSGSDDDDPLPDLKDASDSDEEEEDMHLGQPVESGAGSVASLVSGSDSDSSDGDSLPDLEDASDSDEEEEGMYHGHSDEEEEYMSLGQPVEGVGYHLARLACALWLCSPMTIMRTTVRATMMMPVMTSSRSWIWAMTHVVACGASAGGSGTQSVVDKSAVIDSGATKHIFNSVRVFNADYDTTACETFSVVQSQSVDSSGSGSVTFAKKDVKSGRMVGLRLLGTHCIPGQPFNLLSVVALEDAGFRVDFGARTVSKGGLVFSFARVGNQYIMHEDTYSTLDTHLACAVKHTDDQRDRSDWKFEDTKPHFTTHGPFLLELFSSDDNHILDHYCTITDTCFGKDWAGKHCYGNPPFDHDIILQCLQKALTDFDRDPSNTKFMFILPKWVTASWWSLVSRFDVIHEYPVGAKIFSAPRESCYNVANLEPCGEDRVWIEDTKWPVVVLYKDSHTTEQLDIKLLQHVRLGHVGDKPVDHMFAQSVPMPISESQYSGSPVQHCPERCIACRLTKAIRPSVKPTGRELSKELGNLVWSDTCGPFRTSAGGYRWFVLFVDDSTTWICIFFLKLKSDNIKAFQLYLQEVKRLRSTMNLSSEYHMVLHTDGDSTMIAGQTAAFCEEHGIEQRHGSPYLHENQARVERSHRDVQAMARALLLTSGFDVSMWPLATRHVVYILNRVFRKSLGWTSAYYLIRKKHADLSQLRVFGCMAYPFIDPTIREHKLSNRARELRYVGHSEVSSAYLLYDCESGKVVNSGMVTFSEKLDTLGKVVTSWDPSAVTPFKTNFMATALDAPYRDPPPALLETAVLEQGVYLPEDSDEIVAVVKVETSDDVCWVSLSSYLKPGSDRLSLLKDCPSYGSVNAHYPLFTEVRAVTGKGDSEEAMICGRVVGPHAQPYCVVLLTNFTIMDLPAGDVRFPPTHTCLGVQAAETPTVQESLLPAGVTEPRCHSQVLTAPDCTEWLNSIQDELEAIVQIKGALQMMDEEDIPAGVKLLEMSLVLKVKLDKNRQLLKRKSRICVRGNKQEYGVDYYDTFAPCTQLSSVRIVITLALNLGLMVYHMDVDTAFLNSVLEEDLYVRLPRGLVYGGHKCAKLLKAVYGLKQAGKEWFDTSDAFIMGYDSRMQRSDVEPCLYFIRDTTLQVIILAYVDDYLVATNDKSWYDTFVASFHAQYACKDLGVLDLVMGIGVRWGSDTAYLSQSGYISQIISTYGLDDVKPASLPMSPGTALAPADGKGPMPYRALLGQVQWVARCSRPDIMAAVSVLSRFCATYGPEHFVALKQVVRYLKGTREYELVLRTASVPGGGGTGPSRPLPLSIYTDYDYAGCKKCVSLSTTEAEIIAMSEGAREVKYVLNVLDSLVDIYRPVPMYCDNQGAIHLATNYVNNSRSKHIEVRNMYIRELIKAKDTEALYTGTDDNTSDIMTKPLALPIFRLRPGAAGVSCDATCTAVGRACTPTYFPFANRCDRLREAFECTSCKVLEDGHSQEGGARLGRSLLGPAVFHNPAYHHIRDGDGSCTVTNSRHASSVPMHHYNDFLTCSL</sequence>
<organism evidence="5 6">
    <name type="scientific">Cymbomonas tetramitiformis</name>
    <dbReference type="NCBI Taxonomy" id="36881"/>
    <lineage>
        <taxon>Eukaryota</taxon>
        <taxon>Viridiplantae</taxon>
        <taxon>Chlorophyta</taxon>
        <taxon>Pyramimonadophyceae</taxon>
        <taxon>Pyramimonadales</taxon>
        <taxon>Pyramimonadaceae</taxon>
        <taxon>Cymbomonas</taxon>
    </lineage>
</organism>
<dbReference type="GO" id="GO:0009007">
    <property type="term" value="F:site-specific DNA-methyltransferase (adenine-specific) activity"/>
    <property type="evidence" value="ECO:0007669"/>
    <property type="project" value="InterPro"/>
</dbReference>
<keyword evidence="6" id="KW-1185">Reference proteome</keyword>
<evidence type="ECO:0000313" key="6">
    <source>
        <dbReference type="Proteomes" id="UP001190700"/>
    </source>
</evidence>
<dbReference type="Proteomes" id="UP001190700">
    <property type="component" value="Unassembled WGS sequence"/>
</dbReference>
<accession>A0AAE0L4G8</accession>
<feature type="domain" description="Integrase catalytic" evidence="4">
    <location>
        <begin position="1245"/>
        <end position="1425"/>
    </location>
</feature>
<dbReference type="EMBL" id="LGRX02009396">
    <property type="protein sequence ID" value="KAK3271743.1"/>
    <property type="molecule type" value="Genomic_DNA"/>
</dbReference>
<dbReference type="InterPro" id="IPR036397">
    <property type="entry name" value="RNaseH_sf"/>
</dbReference>
<protein>
    <recommendedName>
        <fullName evidence="4">Integrase catalytic domain-containing protein</fullName>
    </recommendedName>
</protein>
<dbReference type="GO" id="GO:0016787">
    <property type="term" value="F:hydrolase activity"/>
    <property type="evidence" value="ECO:0007669"/>
    <property type="project" value="UniProtKB-KW"/>
</dbReference>
<dbReference type="GO" id="GO:0003677">
    <property type="term" value="F:DNA binding"/>
    <property type="evidence" value="ECO:0007669"/>
    <property type="project" value="InterPro"/>
</dbReference>
<dbReference type="InterPro" id="IPR008593">
    <property type="entry name" value="Dam_MeTrfase"/>
</dbReference>
<feature type="compositionally biased region" description="Low complexity" evidence="3">
    <location>
        <begin position="767"/>
        <end position="781"/>
    </location>
</feature>